<name>A0A4Y2PWS2_ARAVE</name>
<keyword evidence="1" id="KW-0812">Transmembrane</keyword>
<feature type="transmembrane region" description="Helical" evidence="1">
    <location>
        <begin position="85"/>
        <end position="107"/>
    </location>
</feature>
<sequence>MDGAHQKIQRCNGLIFLKYEWLAEFLVLMISLLAAFHLHCPHLLWLHLIETDQYKPFVDHENRLIFCVFIYGRSVPHYFDQYNRLIVISVIALQAATTVFMVSVRLYR</sequence>
<evidence type="ECO:0000313" key="2">
    <source>
        <dbReference type="EMBL" id="GBN56345.1"/>
    </source>
</evidence>
<keyword evidence="3" id="KW-1185">Reference proteome</keyword>
<accession>A0A4Y2PWS2</accession>
<keyword evidence="1" id="KW-0472">Membrane</keyword>
<evidence type="ECO:0000313" key="3">
    <source>
        <dbReference type="Proteomes" id="UP000499080"/>
    </source>
</evidence>
<reference evidence="2 3" key="1">
    <citation type="journal article" date="2019" name="Sci. Rep.">
        <title>Orb-weaving spider Araneus ventricosus genome elucidates the spidroin gene catalogue.</title>
        <authorList>
            <person name="Kono N."/>
            <person name="Nakamura H."/>
            <person name="Ohtoshi R."/>
            <person name="Moran D.A.P."/>
            <person name="Shinohara A."/>
            <person name="Yoshida Y."/>
            <person name="Fujiwara M."/>
            <person name="Mori M."/>
            <person name="Tomita M."/>
            <person name="Arakawa K."/>
        </authorList>
    </citation>
    <scope>NUCLEOTIDE SEQUENCE [LARGE SCALE GENOMIC DNA]</scope>
</reference>
<dbReference type="Proteomes" id="UP000499080">
    <property type="component" value="Unassembled WGS sequence"/>
</dbReference>
<gene>
    <name evidence="2" type="ORF">AVEN_11435_1</name>
</gene>
<protein>
    <submittedName>
        <fullName evidence="2">Uncharacterized protein</fullName>
    </submittedName>
</protein>
<proteinExistence type="predicted"/>
<keyword evidence="1" id="KW-1133">Transmembrane helix</keyword>
<dbReference type="EMBL" id="BGPR01012503">
    <property type="protein sequence ID" value="GBN56345.1"/>
    <property type="molecule type" value="Genomic_DNA"/>
</dbReference>
<organism evidence="2 3">
    <name type="scientific">Araneus ventricosus</name>
    <name type="common">Orbweaver spider</name>
    <name type="synonym">Epeira ventricosa</name>
    <dbReference type="NCBI Taxonomy" id="182803"/>
    <lineage>
        <taxon>Eukaryota</taxon>
        <taxon>Metazoa</taxon>
        <taxon>Ecdysozoa</taxon>
        <taxon>Arthropoda</taxon>
        <taxon>Chelicerata</taxon>
        <taxon>Arachnida</taxon>
        <taxon>Araneae</taxon>
        <taxon>Araneomorphae</taxon>
        <taxon>Entelegynae</taxon>
        <taxon>Araneoidea</taxon>
        <taxon>Araneidae</taxon>
        <taxon>Araneus</taxon>
    </lineage>
</organism>
<evidence type="ECO:0000256" key="1">
    <source>
        <dbReference type="SAM" id="Phobius"/>
    </source>
</evidence>
<dbReference type="AlphaFoldDB" id="A0A4Y2PWS2"/>
<feature type="transmembrane region" description="Helical" evidence="1">
    <location>
        <begin position="21"/>
        <end position="38"/>
    </location>
</feature>
<comment type="caution">
    <text evidence="2">The sequence shown here is derived from an EMBL/GenBank/DDBJ whole genome shotgun (WGS) entry which is preliminary data.</text>
</comment>